<name>A0A1R3IGM4_9ROSI</name>
<comment type="caution">
    <text evidence="1">The sequence shown here is derived from an EMBL/GenBank/DDBJ whole genome shotgun (WGS) entry which is preliminary data.</text>
</comment>
<sequence length="79" mass="9182">MNVQGLLETSPQRPEFRSDLSSLELRLQHPQPELNRMNIALLQSENPIIRLVLLKVDPNLVQCVYRVPEFFDRLGGERL</sequence>
<proteinExistence type="predicted"/>
<evidence type="ECO:0000313" key="2">
    <source>
        <dbReference type="Proteomes" id="UP000187203"/>
    </source>
</evidence>
<dbReference type="EMBL" id="AWUE01018226">
    <property type="protein sequence ID" value="OMO81720.1"/>
    <property type="molecule type" value="Genomic_DNA"/>
</dbReference>
<gene>
    <name evidence="1" type="ORF">COLO4_23447</name>
</gene>
<dbReference type="Proteomes" id="UP000187203">
    <property type="component" value="Unassembled WGS sequence"/>
</dbReference>
<evidence type="ECO:0000313" key="1">
    <source>
        <dbReference type="EMBL" id="OMO81720.1"/>
    </source>
</evidence>
<organism evidence="1 2">
    <name type="scientific">Corchorus olitorius</name>
    <dbReference type="NCBI Taxonomy" id="93759"/>
    <lineage>
        <taxon>Eukaryota</taxon>
        <taxon>Viridiplantae</taxon>
        <taxon>Streptophyta</taxon>
        <taxon>Embryophyta</taxon>
        <taxon>Tracheophyta</taxon>
        <taxon>Spermatophyta</taxon>
        <taxon>Magnoliopsida</taxon>
        <taxon>eudicotyledons</taxon>
        <taxon>Gunneridae</taxon>
        <taxon>Pentapetalae</taxon>
        <taxon>rosids</taxon>
        <taxon>malvids</taxon>
        <taxon>Malvales</taxon>
        <taxon>Malvaceae</taxon>
        <taxon>Grewioideae</taxon>
        <taxon>Apeibeae</taxon>
        <taxon>Corchorus</taxon>
    </lineage>
</organism>
<accession>A0A1R3IGM4</accession>
<dbReference type="AlphaFoldDB" id="A0A1R3IGM4"/>
<keyword evidence="2" id="KW-1185">Reference proteome</keyword>
<protein>
    <submittedName>
        <fullName evidence="1">Uncharacterized protein</fullName>
    </submittedName>
</protein>
<reference evidence="2" key="1">
    <citation type="submission" date="2013-09" db="EMBL/GenBank/DDBJ databases">
        <title>Corchorus olitorius genome sequencing.</title>
        <authorList>
            <person name="Alam M."/>
            <person name="Haque M.S."/>
            <person name="Islam M.S."/>
            <person name="Emdad E.M."/>
            <person name="Islam M.M."/>
            <person name="Ahmed B."/>
            <person name="Halim A."/>
            <person name="Hossen Q.M.M."/>
            <person name="Hossain M.Z."/>
            <person name="Ahmed R."/>
            <person name="Khan M.M."/>
            <person name="Islam R."/>
            <person name="Rashid M.M."/>
            <person name="Khan S.A."/>
            <person name="Rahman M.S."/>
            <person name="Alam M."/>
            <person name="Yahiya A.S."/>
            <person name="Khan M.S."/>
            <person name="Azam M.S."/>
            <person name="Haque T."/>
            <person name="Lashkar M.Z.H."/>
            <person name="Akhand A.I."/>
            <person name="Morshed G."/>
            <person name="Roy S."/>
            <person name="Uddin K.S."/>
            <person name="Rabeya T."/>
            <person name="Hossain A.S."/>
            <person name="Chowdhury A."/>
            <person name="Snigdha A.R."/>
            <person name="Mortoza M.S."/>
            <person name="Matin S.A."/>
            <person name="Hoque S.M.E."/>
            <person name="Islam M.K."/>
            <person name="Roy D.K."/>
            <person name="Haider R."/>
            <person name="Moosa M.M."/>
            <person name="Elias S.M."/>
            <person name="Hasan A.M."/>
            <person name="Jahan S."/>
            <person name="Shafiuddin M."/>
            <person name="Mahmood N."/>
            <person name="Shommy N.S."/>
        </authorList>
    </citation>
    <scope>NUCLEOTIDE SEQUENCE [LARGE SCALE GENOMIC DNA]</scope>
    <source>
        <strain evidence="2">cv. O-4</strain>
    </source>
</reference>